<sequence length="290" mass="32041">MSVAGEPLREEVSRQLVHLGQHGQPLHPGSGRSTLDLYADDRRRDRTLQEVIEWYLDLAEPDRDGHCAAIISAGPPGAGKSTALRERHLVDTSYRYLDADIVKDELLRRAIADGHYADLLSTTLADAHPIAPRELAALVHAESTEVIDDVREVCLQRRENVVIEGTLQWGPLGDILMAQLSEHDYTDVRIVDVEVPASIAHEQAVRRWWEGRIRGISGQDRMGGRFTPPAAIARLYEQGSVSRCAAHARAAFESSLAAAITQVTLIHIDQRLGAEPLVSRRVDGKLVEGR</sequence>
<evidence type="ECO:0000256" key="5">
    <source>
        <dbReference type="ARBA" id="ARBA00032897"/>
    </source>
</evidence>
<dbReference type="InterPro" id="IPR027417">
    <property type="entry name" value="P-loop_NTPase"/>
</dbReference>
<evidence type="ECO:0000313" key="9">
    <source>
        <dbReference type="Proteomes" id="UP000186108"/>
    </source>
</evidence>
<dbReference type="GO" id="GO:0005524">
    <property type="term" value="F:ATP binding"/>
    <property type="evidence" value="ECO:0007669"/>
    <property type="project" value="UniProtKB-KW"/>
</dbReference>
<name>A0A1B1KGN5_RHOOP</name>
<dbReference type="Pfam" id="PF06414">
    <property type="entry name" value="Zeta_toxin"/>
    <property type="match status" value="1"/>
</dbReference>
<evidence type="ECO:0000256" key="4">
    <source>
        <dbReference type="ARBA" id="ARBA00022840"/>
    </source>
</evidence>
<comment type="catalytic activity">
    <reaction evidence="6">
        <text>UDP-N-acetyl-alpha-D-glucosamine + ATP = UDP-N-acetyl-alpha-D-glucosamine 3'-phosphate + ADP + H(+)</text>
        <dbReference type="Rhea" id="RHEA:32671"/>
        <dbReference type="ChEBI" id="CHEBI:15378"/>
        <dbReference type="ChEBI" id="CHEBI:30616"/>
        <dbReference type="ChEBI" id="CHEBI:57705"/>
        <dbReference type="ChEBI" id="CHEBI:64353"/>
        <dbReference type="ChEBI" id="CHEBI:456216"/>
        <dbReference type="EC" id="2.7.1.176"/>
    </reaction>
</comment>
<proteinExistence type="inferred from homology"/>
<organism evidence="8 9">
    <name type="scientific">Rhodococcus opacus</name>
    <name type="common">Nocardia opaca</name>
    <dbReference type="NCBI Taxonomy" id="37919"/>
    <lineage>
        <taxon>Bacteria</taxon>
        <taxon>Bacillati</taxon>
        <taxon>Actinomycetota</taxon>
        <taxon>Actinomycetes</taxon>
        <taxon>Mycobacteriales</taxon>
        <taxon>Nocardiaceae</taxon>
        <taxon>Rhodococcus</taxon>
    </lineage>
</organism>
<evidence type="ECO:0000256" key="6">
    <source>
        <dbReference type="ARBA" id="ARBA00048178"/>
    </source>
</evidence>
<evidence type="ECO:0000256" key="2">
    <source>
        <dbReference type="ARBA" id="ARBA00011963"/>
    </source>
</evidence>
<comment type="similarity">
    <text evidence="1">Belongs to the zeta toxin family.</text>
</comment>
<dbReference type="SUPFAM" id="SSF52540">
    <property type="entry name" value="P-loop containing nucleoside triphosphate hydrolases"/>
    <property type="match status" value="1"/>
</dbReference>
<feature type="domain" description="Zeta toxin" evidence="7">
    <location>
        <begin position="63"/>
        <end position="253"/>
    </location>
</feature>
<gene>
    <name evidence="8" type="ORF">R1CP_35825</name>
</gene>
<evidence type="ECO:0000256" key="3">
    <source>
        <dbReference type="ARBA" id="ARBA00022741"/>
    </source>
</evidence>
<evidence type="ECO:0000256" key="1">
    <source>
        <dbReference type="ARBA" id="ARBA00009104"/>
    </source>
</evidence>
<dbReference type="Gene3D" id="3.40.50.300">
    <property type="entry name" value="P-loop containing nucleotide triphosphate hydrolases"/>
    <property type="match status" value="1"/>
</dbReference>
<dbReference type="AlphaFoldDB" id="A0A1B1KGN5"/>
<protein>
    <recommendedName>
        <fullName evidence="5">UDP-N-acetylglucosamine kinase</fullName>
        <ecNumber evidence="2">2.7.1.176</ecNumber>
    </recommendedName>
    <alternativeName>
        <fullName evidence="5">UDP-N-acetylglucosamine kinase</fullName>
    </alternativeName>
</protein>
<dbReference type="PATRIC" id="fig|37919.13.peg.7542"/>
<keyword evidence="3" id="KW-0547">Nucleotide-binding</keyword>
<dbReference type="InterPro" id="IPR010488">
    <property type="entry name" value="Zeta_toxin_domain"/>
</dbReference>
<dbReference type="EC" id="2.7.1.176" evidence="2"/>
<keyword evidence="4" id="KW-0067">ATP-binding</keyword>
<dbReference type="EMBL" id="CP009112">
    <property type="protein sequence ID" value="ANS31771.1"/>
    <property type="molecule type" value="Genomic_DNA"/>
</dbReference>
<keyword evidence="8" id="KW-0614">Plasmid</keyword>
<dbReference type="Proteomes" id="UP000186108">
    <property type="component" value="Plasmid pR1CP1"/>
</dbReference>
<reference evidence="8 9" key="1">
    <citation type="submission" date="2014-07" db="EMBL/GenBank/DDBJ databases">
        <authorList>
            <person name="Zhang J.E."/>
            <person name="Yang H."/>
            <person name="Guo J."/>
            <person name="Deng Z."/>
            <person name="Luo H."/>
            <person name="Luo M."/>
            <person name="Zhao B."/>
        </authorList>
    </citation>
    <scope>NUCLEOTIDE SEQUENCE [LARGE SCALE GENOMIC DNA]</scope>
    <source>
        <strain evidence="8 9">1CP</strain>
        <plasmid evidence="9">Plasmid pr1cp1</plasmid>
    </source>
</reference>
<geneLocation type="plasmid" evidence="9">
    <name>pr1cp1</name>
</geneLocation>
<dbReference type="GO" id="GO:0016301">
    <property type="term" value="F:kinase activity"/>
    <property type="evidence" value="ECO:0007669"/>
    <property type="project" value="InterPro"/>
</dbReference>
<accession>A0A1B1KGN5</accession>
<evidence type="ECO:0000259" key="7">
    <source>
        <dbReference type="Pfam" id="PF06414"/>
    </source>
</evidence>
<evidence type="ECO:0000313" key="8">
    <source>
        <dbReference type="EMBL" id="ANS31771.1"/>
    </source>
</evidence>